<dbReference type="EMBL" id="QXGM01000004">
    <property type="protein sequence ID" value="RSX53359.1"/>
    <property type="molecule type" value="Genomic_DNA"/>
</dbReference>
<evidence type="ECO:0000313" key="2">
    <source>
        <dbReference type="Proteomes" id="UP000287609"/>
    </source>
</evidence>
<organism evidence="1 2">
    <name type="scientific">Bifidobacterium dolichotidis</name>
    <dbReference type="NCBI Taxonomy" id="2306976"/>
    <lineage>
        <taxon>Bacteria</taxon>
        <taxon>Bacillati</taxon>
        <taxon>Actinomycetota</taxon>
        <taxon>Actinomycetes</taxon>
        <taxon>Bifidobacteriales</taxon>
        <taxon>Bifidobacteriaceae</taxon>
        <taxon>Bifidobacterium</taxon>
    </lineage>
</organism>
<keyword evidence="2" id="KW-1185">Reference proteome</keyword>
<name>A0A430FKE6_9BIFI</name>
<proteinExistence type="predicted"/>
<accession>A0A430FKE6</accession>
<dbReference type="OrthoDB" id="3226114at2"/>
<evidence type="ECO:0000313" key="1">
    <source>
        <dbReference type="EMBL" id="RSX53359.1"/>
    </source>
</evidence>
<dbReference type="Proteomes" id="UP000287609">
    <property type="component" value="Unassembled WGS sequence"/>
</dbReference>
<dbReference type="AlphaFoldDB" id="A0A430FKE6"/>
<protein>
    <recommendedName>
        <fullName evidence="3">Riboflavin deaminase</fullName>
    </recommendedName>
</protein>
<comment type="caution">
    <text evidence="1">The sequence shown here is derived from an EMBL/GenBank/DDBJ whole genome shotgun (WGS) entry which is preliminary data.</text>
</comment>
<gene>
    <name evidence="1" type="ORF">D2E26_1401</name>
</gene>
<dbReference type="RefSeq" id="WP_125964099.1">
    <property type="nucleotide sequence ID" value="NZ_QXGM01000004.1"/>
</dbReference>
<sequence length="526" mass="60092">MKHTGVQAFTAHVDELQKRFEIVLREQMAMDVDETSVDDDAAAAGGASVQYQAMRLLQELERMHMGQVPVNSVAPFDGVAAVTGYQEAWGFDMQILRATGLIDDELLALSFTVFGSTHWVDTIVLATLTRDRNLIALVRRWLTRISMVVSSRGLCSWLYGLINDANIACMLKKPSVDMPIMRPMSMQRILSRFHNETEQGYDQSDALQEDLWRYADECHRLGTYIFTTWGIEQPDSAHEYNKLHRDIAIELMTHPNIGLAMMRQDTRVGKYANPDGRYQRIVQYIASLHIEADLDYAHRHNDAVANDLARQNSSQDVADHIAYASLRYVDDGRQFITALQELWDTFMDDAGDVLLALEERNIRPDKPLWHNVVHLEEMACALLGPSVGARLIRAFDNHHQREFDEYIHLLQMRIDAVSQLGLAGTASLLIHRYQTMLTFNDSTRLEFRNAMCEQYRELLFDQACIVLMRLPDTEWTRELAQQLMRSDVPTFDAMLEQLPEADTAIMQEAAALAEQPMPEIVKEVTQ</sequence>
<reference evidence="1 2" key="1">
    <citation type="submission" date="2018-09" db="EMBL/GenBank/DDBJ databases">
        <title>Characterization of the phylogenetic diversity of five novel species belonging to the genus Bifidobacterium.</title>
        <authorList>
            <person name="Lugli G.A."/>
            <person name="Duranti S."/>
            <person name="Milani C."/>
        </authorList>
    </citation>
    <scope>NUCLEOTIDE SEQUENCE [LARGE SCALE GENOMIC DNA]</scope>
    <source>
        <strain evidence="1 2">2036B</strain>
    </source>
</reference>
<evidence type="ECO:0008006" key="3">
    <source>
        <dbReference type="Google" id="ProtNLM"/>
    </source>
</evidence>